<reference evidence="3 4" key="1">
    <citation type="journal article" date="2014" name="Nat. Commun.">
        <title>Klebsormidium flaccidum genome reveals primary factors for plant terrestrial adaptation.</title>
        <authorList>
            <person name="Hori K."/>
            <person name="Maruyama F."/>
            <person name="Fujisawa T."/>
            <person name="Togashi T."/>
            <person name="Yamamoto N."/>
            <person name="Seo M."/>
            <person name="Sato S."/>
            <person name="Yamada T."/>
            <person name="Mori H."/>
            <person name="Tajima N."/>
            <person name="Moriyama T."/>
            <person name="Ikeuchi M."/>
            <person name="Watanabe M."/>
            <person name="Wada H."/>
            <person name="Kobayashi K."/>
            <person name="Saito M."/>
            <person name="Masuda T."/>
            <person name="Sasaki-Sekimoto Y."/>
            <person name="Mashiguchi K."/>
            <person name="Awai K."/>
            <person name="Shimojima M."/>
            <person name="Masuda S."/>
            <person name="Iwai M."/>
            <person name="Nobusawa T."/>
            <person name="Narise T."/>
            <person name="Kondo S."/>
            <person name="Saito H."/>
            <person name="Sato R."/>
            <person name="Murakawa M."/>
            <person name="Ihara Y."/>
            <person name="Oshima-Yamada Y."/>
            <person name="Ohtaka K."/>
            <person name="Satoh M."/>
            <person name="Sonobe K."/>
            <person name="Ishii M."/>
            <person name="Ohtani R."/>
            <person name="Kanamori-Sato M."/>
            <person name="Honoki R."/>
            <person name="Miyazaki D."/>
            <person name="Mochizuki H."/>
            <person name="Umetsu J."/>
            <person name="Higashi K."/>
            <person name="Shibata D."/>
            <person name="Kamiya Y."/>
            <person name="Sato N."/>
            <person name="Nakamura Y."/>
            <person name="Tabata S."/>
            <person name="Ida S."/>
            <person name="Kurokawa K."/>
            <person name="Ohta H."/>
        </authorList>
    </citation>
    <scope>NUCLEOTIDE SEQUENCE [LARGE SCALE GENOMIC DNA]</scope>
    <source>
        <strain evidence="3 4">NIES-2285</strain>
    </source>
</reference>
<gene>
    <name evidence="3" type="ORF">KFL_001070070</name>
</gene>
<protein>
    <submittedName>
        <fullName evidence="3">Uncharacterized protein</fullName>
    </submittedName>
</protein>
<feature type="signal peptide" evidence="2">
    <location>
        <begin position="1"/>
        <end position="25"/>
    </location>
</feature>
<dbReference type="AlphaFoldDB" id="A0A1Y1HZE3"/>
<evidence type="ECO:0000313" key="4">
    <source>
        <dbReference type="Proteomes" id="UP000054558"/>
    </source>
</evidence>
<feature type="chain" id="PRO_5012349824" evidence="2">
    <location>
        <begin position="26"/>
        <end position="338"/>
    </location>
</feature>
<organism evidence="3 4">
    <name type="scientific">Klebsormidium nitens</name>
    <name type="common">Green alga</name>
    <name type="synonym">Ulothrix nitens</name>
    <dbReference type="NCBI Taxonomy" id="105231"/>
    <lineage>
        <taxon>Eukaryota</taxon>
        <taxon>Viridiplantae</taxon>
        <taxon>Streptophyta</taxon>
        <taxon>Klebsormidiophyceae</taxon>
        <taxon>Klebsormidiales</taxon>
        <taxon>Klebsormidiaceae</taxon>
        <taxon>Klebsormidium</taxon>
    </lineage>
</organism>
<keyword evidence="4" id="KW-1185">Reference proteome</keyword>
<evidence type="ECO:0000256" key="1">
    <source>
        <dbReference type="SAM" id="MobiDB-lite"/>
    </source>
</evidence>
<proteinExistence type="predicted"/>
<keyword evidence="2" id="KW-0732">Signal</keyword>
<evidence type="ECO:0000256" key="2">
    <source>
        <dbReference type="SAM" id="SignalP"/>
    </source>
</evidence>
<dbReference type="EMBL" id="DF237056">
    <property type="protein sequence ID" value="GAQ82301.1"/>
    <property type="molecule type" value="Genomic_DNA"/>
</dbReference>
<dbReference type="Proteomes" id="UP000054558">
    <property type="component" value="Unassembled WGS sequence"/>
</dbReference>
<name>A0A1Y1HZE3_KLENI</name>
<sequence length="338" mass="35985">MAALTSVQKASLLLVLGILALSGCAVICAHSAEVAVPLNGLENPAAREGVGSHQVCICSPKVKGQNGGSPDCQCTDLSILDKLLFPEETASTAAGNQADVSIAGHQSAAGNASKELENNNTEPSARVLRYKSPRAVFFQHFSPLKHTDKSLAETSSVARRNPALDGLSSNNIVDDSCQSEDSSPGHSESTSVATREESHYSQKHPTQLDVGSRARALYRLSVDYLSETPWSVALLSVVMTLSVSWGLNKLLARAGLCKDFNVPDGCPQWAHVCQSLIRMMKEWIQATHPPCRKSPAPTGTRTNPVGNHVKCCCEGLAWGHEPVPGKVLGCVVRTTRVV</sequence>
<feature type="region of interest" description="Disordered" evidence="1">
    <location>
        <begin position="162"/>
        <end position="206"/>
    </location>
</feature>
<evidence type="ECO:0000313" key="3">
    <source>
        <dbReference type="EMBL" id="GAQ82301.1"/>
    </source>
</evidence>
<feature type="compositionally biased region" description="Polar residues" evidence="1">
    <location>
        <begin position="179"/>
        <end position="193"/>
    </location>
</feature>
<accession>A0A1Y1HZE3</accession>